<evidence type="ECO:0008006" key="3">
    <source>
        <dbReference type="Google" id="ProtNLM"/>
    </source>
</evidence>
<name>A0ABW2S307_9NOCA</name>
<dbReference type="EMBL" id="JBHTCS010000026">
    <property type="protein sequence ID" value="MFC7450552.1"/>
    <property type="molecule type" value="Genomic_DNA"/>
</dbReference>
<evidence type="ECO:0000313" key="2">
    <source>
        <dbReference type="Proteomes" id="UP001596484"/>
    </source>
</evidence>
<dbReference type="InterPro" id="IPR058154">
    <property type="entry name" value="Bxb1_TTP-like"/>
</dbReference>
<sequence length="188" mass="20643">MTNYDNALVRLGVTGALRVAPFGSTAPTGMAAYATPWVDLGYISDEGITENRETDTTPFTPWQANGPVRVATTSEIITFETVLWATSFDTISLYFKTLREDMTETAGVVEFVDGDIKPQDRRAFGVDVIDGVYARRALVPNGEVTERQGLTYKKDELIGMGVTITAYPGAEGWSVKRFFKEGWALPTP</sequence>
<protein>
    <recommendedName>
        <fullName evidence="3">Phage tail protein</fullName>
    </recommendedName>
</protein>
<reference evidence="2" key="1">
    <citation type="journal article" date="2019" name="Int. J. Syst. Evol. Microbiol.">
        <title>The Global Catalogue of Microorganisms (GCM) 10K type strain sequencing project: providing services to taxonomists for standard genome sequencing and annotation.</title>
        <authorList>
            <consortium name="The Broad Institute Genomics Platform"/>
            <consortium name="The Broad Institute Genome Sequencing Center for Infectious Disease"/>
            <person name="Wu L."/>
            <person name="Ma J."/>
        </authorList>
    </citation>
    <scope>NUCLEOTIDE SEQUENCE [LARGE SCALE GENOMIC DNA]</scope>
    <source>
        <strain evidence="2">ICMP 19430</strain>
    </source>
</reference>
<dbReference type="Proteomes" id="UP001596484">
    <property type="component" value="Unassembled WGS sequence"/>
</dbReference>
<proteinExistence type="predicted"/>
<keyword evidence="2" id="KW-1185">Reference proteome</keyword>
<dbReference type="Pfam" id="PF25681">
    <property type="entry name" value="Phage_TTP_17"/>
    <property type="match status" value="1"/>
</dbReference>
<evidence type="ECO:0000313" key="1">
    <source>
        <dbReference type="EMBL" id="MFC7450552.1"/>
    </source>
</evidence>
<organism evidence="1 2">
    <name type="scientific">Rhodococcus daqingensis</name>
    <dbReference type="NCBI Taxonomy" id="2479363"/>
    <lineage>
        <taxon>Bacteria</taxon>
        <taxon>Bacillati</taxon>
        <taxon>Actinomycetota</taxon>
        <taxon>Actinomycetes</taxon>
        <taxon>Mycobacteriales</taxon>
        <taxon>Nocardiaceae</taxon>
        <taxon>Rhodococcus</taxon>
    </lineage>
</organism>
<accession>A0ABW2S307</accession>
<gene>
    <name evidence="1" type="ORF">ACFQS9_21880</name>
</gene>
<dbReference type="RefSeq" id="WP_378408597.1">
    <property type="nucleotide sequence ID" value="NZ_JBHTCS010000026.1"/>
</dbReference>
<comment type="caution">
    <text evidence="1">The sequence shown here is derived from an EMBL/GenBank/DDBJ whole genome shotgun (WGS) entry which is preliminary data.</text>
</comment>